<feature type="signal peptide" evidence="1">
    <location>
        <begin position="1"/>
        <end position="22"/>
    </location>
</feature>
<organism evidence="2 3">
    <name type="scientific">Caldalkalibacillus horti</name>
    <dbReference type="NCBI Taxonomy" id="77523"/>
    <lineage>
        <taxon>Bacteria</taxon>
        <taxon>Bacillati</taxon>
        <taxon>Bacillota</taxon>
        <taxon>Bacilli</taxon>
        <taxon>Bacillales</taxon>
        <taxon>Bacillaceae</taxon>
        <taxon>Caldalkalibacillus</taxon>
    </lineage>
</organism>
<protein>
    <recommendedName>
        <fullName evidence="4">Intracellular proteinase inhibitor BsuPI domain-containing protein</fullName>
    </recommendedName>
</protein>
<evidence type="ECO:0000313" key="3">
    <source>
        <dbReference type="Proteomes" id="UP001235840"/>
    </source>
</evidence>
<evidence type="ECO:0000313" key="2">
    <source>
        <dbReference type="EMBL" id="MDQ0164970.1"/>
    </source>
</evidence>
<accession>A0ABT9VWH2</accession>
<reference evidence="2 3" key="1">
    <citation type="submission" date="2023-07" db="EMBL/GenBank/DDBJ databases">
        <title>Genomic Encyclopedia of Type Strains, Phase IV (KMG-IV): sequencing the most valuable type-strain genomes for metagenomic binning, comparative biology and taxonomic classification.</title>
        <authorList>
            <person name="Goeker M."/>
        </authorList>
    </citation>
    <scope>NUCLEOTIDE SEQUENCE [LARGE SCALE GENOMIC DNA]</scope>
    <source>
        <strain evidence="2 3">DSM 12751</strain>
    </source>
</reference>
<gene>
    <name evidence="2" type="ORF">J2S11_000870</name>
</gene>
<keyword evidence="3" id="KW-1185">Reference proteome</keyword>
<comment type="caution">
    <text evidence="2">The sequence shown here is derived from an EMBL/GenBank/DDBJ whole genome shotgun (WGS) entry which is preliminary data.</text>
</comment>
<dbReference type="Proteomes" id="UP001235840">
    <property type="component" value="Unassembled WGS sequence"/>
</dbReference>
<dbReference type="EMBL" id="JAUSTY010000003">
    <property type="protein sequence ID" value="MDQ0164970.1"/>
    <property type="molecule type" value="Genomic_DNA"/>
</dbReference>
<name>A0ABT9VWH2_9BACI</name>
<proteinExistence type="predicted"/>
<evidence type="ECO:0008006" key="4">
    <source>
        <dbReference type="Google" id="ProtNLM"/>
    </source>
</evidence>
<evidence type="ECO:0000256" key="1">
    <source>
        <dbReference type="SAM" id="SignalP"/>
    </source>
</evidence>
<dbReference type="RefSeq" id="WP_307391374.1">
    <property type="nucleotide sequence ID" value="NZ_BAAADK010000010.1"/>
</dbReference>
<keyword evidence="1" id="KW-0732">Signal</keyword>
<sequence>MKKVISIMIIAFLLTGCGVVNTNQEDENIDTSGTIQNENEQSPAQDESQIIESKEIIFSIEGVKLLADEKSDDVYKGITVQTEATSKTFPWYTVTNETYSPVVKKADVNEDGTEEIVVILTIGTGTGAHVQEIHVLHQEDLSEIPVEDPVAYLQQHVESSITHEVDGRVTVNVKWDDQEISMTFDESDVGVWNEFVSFGQIIRYDATDNKLRAELPGAVSPALFAVTATVEYDEKLEVSTITLTEIID</sequence>
<dbReference type="PROSITE" id="PS51257">
    <property type="entry name" value="PROKAR_LIPOPROTEIN"/>
    <property type="match status" value="1"/>
</dbReference>
<feature type="chain" id="PRO_5046588764" description="Intracellular proteinase inhibitor BsuPI domain-containing protein" evidence="1">
    <location>
        <begin position="23"/>
        <end position="248"/>
    </location>
</feature>